<proteinExistence type="predicted"/>
<sequence length="63" mass="6845">MAIASAVHRGSWIYVYDEKGRKLAALAGDALHGFTSSTVSVKKGSWIYVYDEKGKKISSIPAK</sequence>
<dbReference type="EMBL" id="AYEV01000061">
    <property type="protein sequence ID" value="ESK52861.1"/>
    <property type="molecule type" value="Genomic_DNA"/>
</dbReference>
<comment type="caution">
    <text evidence="1">The sequence shown here is derived from an EMBL/GenBank/DDBJ whole genome shotgun (WGS) entry which is preliminary data.</text>
</comment>
<keyword evidence="2" id="KW-1185">Reference proteome</keyword>
<dbReference type="OrthoDB" id="5362261at2"/>
<dbReference type="Proteomes" id="UP000017404">
    <property type="component" value="Unassembled WGS sequence"/>
</dbReference>
<evidence type="ECO:0000313" key="2">
    <source>
        <dbReference type="Proteomes" id="UP000017404"/>
    </source>
</evidence>
<dbReference type="AlphaFoldDB" id="V2UW86"/>
<organism evidence="1 2">
    <name type="scientific">Acinetobacter tjernbergiae DSM 14971 = CIP 107465</name>
    <dbReference type="NCBI Taxonomy" id="1120928"/>
    <lineage>
        <taxon>Bacteria</taxon>
        <taxon>Pseudomonadati</taxon>
        <taxon>Pseudomonadota</taxon>
        <taxon>Gammaproteobacteria</taxon>
        <taxon>Moraxellales</taxon>
        <taxon>Moraxellaceae</taxon>
        <taxon>Acinetobacter</taxon>
    </lineage>
</organism>
<gene>
    <name evidence="1" type="ORF">F990_03495</name>
</gene>
<reference evidence="1 2" key="1">
    <citation type="submission" date="2013-10" db="EMBL/GenBank/DDBJ databases">
        <title>The Genome Sequence of Acinetobacter tjernbergiae CIP107465.</title>
        <authorList>
            <consortium name="The Broad Institute Genomics Platform"/>
            <consortium name="The Broad Institute Genome Sequencing Center for Infectious Disease"/>
            <person name="Cerqueira G."/>
            <person name="Feldgarden M."/>
            <person name="Courvalin P."/>
            <person name="Grillot-Courvalin C."/>
            <person name="Clermont D."/>
            <person name="Rocha E."/>
            <person name="Yoon E.-J."/>
            <person name="Nemec A."/>
            <person name="Young S.K."/>
            <person name="Zeng Q."/>
            <person name="Gargeya S."/>
            <person name="Fitzgerald M."/>
            <person name="Abouelleil A."/>
            <person name="Alvarado L."/>
            <person name="Berlin A.M."/>
            <person name="Chapman S.B."/>
            <person name="Gainer-Dewar J."/>
            <person name="Goldberg J."/>
            <person name="Gnerre S."/>
            <person name="Griggs A."/>
            <person name="Gujja S."/>
            <person name="Hansen M."/>
            <person name="Howarth C."/>
            <person name="Imamovic A."/>
            <person name="Ireland A."/>
            <person name="Larimer J."/>
            <person name="McCowan C."/>
            <person name="Murphy C."/>
            <person name="Pearson M."/>
            <person name="Poon T.W."/>
            <person name="Priest M."/>
            <person name="Roberts A."/>
            <person name="Saif S."/>
            <person name="Shea T."/>
            <person name="Sykes S."/>
            <person name="Wortman J."/>
            <person name="Nusbaum C."/>
            <person name="Birren B."/>
        </authorList>
    </citation>
    <scope>NUCLEOTIDE SEQUENCE [LARGE SCALE GENOMIC DNA]</scope>
    <source>
        <strain evidence="1 2">CIP 107465</strain>
    </source>
</reference>
<evidence type="ECO:0000313" key="1">
    <source>
        <dbReference type="EMBL" id="ESK52861.1"/>
    </source>
</evidence>
<accession>V2UW86</accession>
<protein>
    <submittedName>
        <fullName evidence="1">Uncharacterized protein</fullName>
    </submittedName>
</protein>
<dbReference type="eggNOG" id="ENOG5033JEX">
    <property type="taxonomic scope" value="Bacteria"/>
</dbReference>
<dbReference type="PATRIC" id="fig|1120928.5.peg.3534"/>
<dbReference type="STRING" id="202955.GCA_000759995_00020"/>
<name>V2UW86_9GAMM</name>
<dbReference type="RefSeq" id="WP_018680128.1">
    <property type="nucleotide sequence ID" value="NZ_AYEV01000061.1"/>
</dbReference>